<reference evidence="9" key="2">
    <citation type="submission" date="2022-06" db="UniProtKB">
        <authorList>
            <consortium name="EnsemblMetazoa"/>
        </authorList>
    </citation>
    <scope>IDENTIFICATION</scope>
    <source>
        <strain evidence="9">PS312</strain>
    </source>
</reference>
<evidence type="ECO:0000256" key="6">
    <source>
        <dbReference type="ARBA" id="ARBA00023136"/>
    </source>
</evidence>
<dbReference type="InterPro" id="IPR050569">
    <property type="entry name" value="TAAR"/>
</dbReference>
<dbReference type="GO" id="GO:0005886">
    <property type="term" value="C:plasma membrane"/>
    <property type="evidence" value="ECO:0000318"/>
    <property type="project" value="GO_Central"/>
</dbReference>
<evidence type="ECO:0000256" key="7">
    <source>
        <dbReference type="ARBA" id="ARBA00023170"/>
    </source>
</evidence>
<evidence type="ECO:0000256" key="1">
    <source>
        <dbReference type="ARBA" id="ARBA00004651"/>
    </source>
</evidence>
<evidence type="ECO:0000256" key="3">
    <source>
        <dbReference type="ARBA" id="ARBA00022692"/>
    </source>
</evidence>
<comment type="subcellular location">
    <subcellularLocation>
        <location evidence="1">Cell membrane</location>
        <topology evidence="1">Multi-pass membrane protein</topology>
    </subcellularLocation>
</comment>
<proteinExistence type="predicted"/>
<sequence>MPIDTVSWLLYYIAAPFLILLAVVATVLNVTVFMSRPTKSCYPPGVGKLVATFRLRKAQAASLFWNSYGPVVLNMRHNNWCFPMALEVFRMGFMLTGVFHIAALASVHYLQIVRPFDHTRILSLAQTHVLLVILWVVPTLVMTVYFSSFPGSGFQAEKCNNEAPDGMDFYYNIFFRGQVSLIIFIMMLATCIIYWRLLRVVDNVRQKTTMSANKNAPASKTMSVKSWKSGGSNGCNRGRRTVVTATIIYGTFLFGWMPASCLFILTAKEMPLFANKKSWFGVVFFFSMMCMILKTLTNPIIYATRIPEVRNFVHRLLRIRPTTSRQVTLEATSRRRSENGETRNTLLLNPDRSSIFTREISHT</sequence>
<keyword evidence="8" id="KW-0807">Transducer</keyword>
<evidence type="ECO:0000256" key="8">
    <source>
        <dbReference type="ARBA" id="ARBA00023224"/>
    </source>
</evidence>
<keyword evidence="2" id="KW-1003">Cell membrane</keyword>
<evidence type="ECO:0000313" key="10">
    <source>
        <dbReference type="Proteomes" id="UP000005239"/>
    </source>
</evidence>
<dbReference type="Pfam" id="PF00001">
    <property type="entry name" value="7tm_1"/>
    <property type="match status" value="1"/>
</dbReference>
<name>A0A2A6B6A5_PRIPA</name>
<dbReference type="InterPro" id="IPR000276">
    <property type="entry name" value="GPCR_Rhodpsn"/>
</dbReference>
<evidence type="ECO:0000256" key="2">
    <source>
        <dbReference type="ARBA" id="ARBA00022475"/>
    </source>
</evidence>
<dbReference type="Gene3D" id="1.20.1070.10">
    <property type="entry name" value="Rhodopsin 7-helix transmembrane proteins"/>
    <property type="match status" value="1"/>
</dbReference>
<keyword evidence="6" id="KW-0472">Membrane</keyword>
<accession>A0A8R1UDT7</accession>
<dbReference type="GO" id="GO:0004930">
    <property type="term" value="F:G protein-coupled receptor activity"/>
    <property type="evidence" value="ECO:0000318"/>
    <property type="project" value="GO_Central"/>
</dbReference>
<organism evidence="9 10">
    <name type="scientific">Pristionchus pacificus</name>
    <name type="common">Parasitic nematode worm</name>
    <dbReference type="NCBI Taxonomy" id="54126"/>
    <lineage>
        <taxon>Eukaryota</taxon>
        <taxon>Metazoa</taxon>
        <taxon>Ecdysozoa</taxon>
        <taxon>Nematoda</taxon>
        <taxon>Chromadorea</taxon>
        <taxon>Rhabditida</taxon>
        <taxon>Rhabditina</taxon>
        <taxon>Diplogasteromorpha</taxon>
        <taxon>Diplogasteroidea</taxon>
        <taxon>Neodiplogasteridae</taxon>
        <taxon>Pristionchus</taxon>
    </lineage>
</organism>
<dbReference type="OrthoDB" id="9894375at2759"/>
<evidence type="ECO:0000313" key="9">
    <source>
        <dbReference type="EnsemblMetazoa" id="PPA19253.1"/>
    </source>
</evidence>
<dbReference type="PROSITE" id="PS50262">
    <property type="entry name" value="G_PROTEIN_RECEP_F1_2"/>
    <property type="match status" value="1"/>
</dbReference>
<protein>
    <submittedName>
        <fullName evidence="9">G protein-coupled receptor</fullName>
    </submittedName>
</protein>
<keyword evidence="10" id="KW-1185">Reference proteome</keyword>
<dbReference type="EnsemblMetazoa" id="PPA19253.1">
    <property type="protein sequence ID" value="PPA19253.1"/>
    <property type="gene ID" value="WBGene00108807"/>
</dbReference>
<keyword evidence="7" id="KW-0675">Receptor</keyword>
<dbReference type="PANTHER" id="PTHR24249">
    <property type="entry name" value="HISTAMINE RECEPTOR-RELATED G-PROTEIN COUPLED RECEPTOR"/>
    <property type="match status" value="1"/>
</dbReference>
<reference evidence="10" key="1">
    <citation type="journal article" date="2008" name="Nat. Genet.">
        <title>The Pristionchus pacificus genome provides a unique perspective on nematode lifestyle and parasitism.</title>
        <authorList>
            <person name="Dieterich C."/>
            <person name="Clifton S.W."/>
            <person name="Schuster L.N."/>
            <person name="Chinwalla A."/>
            <person name="Delehaunty K."/>
            <person name="Dinkelacker I."/>
            <person name="Fulton L."/>
            <person name="Fulton R."/>
            <person name="Godfrey J."/>
            <person name="Minx P."/>
            <person name="Mitreva M."/>
            <person name="Roeseler W."/>
            <person name="Tian H."/>
            <person name="Witte H."/>
            <person name="Yang S.P."/>
            <person name="Wilson R.K."/>
            <person name="Sommer R.J."/>
        </authorList>
    </citation>
    <scope>NUCLEOTIDE SEQUENCE [LARGE SCALE GENOMIC DNA]</scope>
    <source>
        <strain evidence="10">PS312</strain>
    </source>
</reference>
<dbReference type="GO" id="GO:0007186">
    <property type="term" value="P:G protein-coupled receptor signaling pathway"/>
    <property type="evidence" value="ECO:0000318"/>
    <property type="project" value="GO_Central"/>
</dbReference>
<dbReference type="SUPFAM" id="SSF81321">
    <property type="entry name" value="Family A G protein-coupled receptor-like"/>
    <property type="match status" value="1"/>
</dbReference>
<dbReference type="PANTHER" id="PTHR24249:SF418">
    <property type="entry name" value="G-PROTEIN COUPLED RECEPTORS FAMILY 1 PROFILE DOMAIN-CONTAINING PROTEIN"/>
    <property type="match status" value="1"/>
</dbReference>
<gene>
    <name evidence="9" type="primary">WBGene00108807</name>
</gene>
<accession>A0A2A6B6A5</accession>
<dbReference type="Proteomes" id="UP000005239">
    <property type="component" value="Unassembled WGS sequence"/>
</dbReference>
<dbReference type="AlphaFoldDB" id="A0A2A6B6A5"/>
<dbReference type="InterPro" id="IPR017452">
    <property type="entry name" value="GPCR_Rhodpsn_7TM"/>
</dbReference>
<evidence type="ECO:0000256" key="5">
    <source>
        <dbReference type="ARBA" id="ARBA00023040"/>
    </source>
</evidence>
<keyword evidence="3" id="KW-0812">Transmembrane</keyword>
<keyword evidence="4" id="KW-1133">Transmembrane helix</keyword>
<dbReference type="CDD" id="cd00637">
    <property type="entry name" value="7tm_classA_rhodopsin-like"/>
    <property type="match status" value="1"/>
</dbReference>
<keyword evidence="5" id="KW-0297">G-protein coupled receptor</keyword>
<evidence type="ECO:0000256" key="4">
    <source>
        <dbReference type="ARBA" id="ARBA00022989"/>
    </source>
</evidence>